<dbReference type="STRING" id="1792845.BC343_10070"/>
<sequence length="230" mass="25979">MRVTLSPAKIYLDDQRGFSENDICQRYCTFNHEDYEREGKEPFGNLYTLNDEVLAAGAVSKQTAVHSNYLLLVPITGSAIYIDNKHWMEVEPGEVLMVALIEGEEFKLSNAYAADWINYLRIEIQCDELFAGKAARFSFDMDGQPNQLISLINSPALPFKLQIGRFAGREEAIYKPAEYDSKVFSFVIAGAFELQNRLLHERDGLALWDAESVEAEALSNNAILLVIELQ</sequence>
<protein>
    <recommendedName>
        <fullName evidence="1">Quercetin 2,3-dioxygenase C-terminal cupin domain-containing protein</fullName>
    </recommendedName>
</protein>
<dbReference type="Pfam" id="PF17954">
    <property type="entry name" value="Pirin_C_2"/>
    <property type="match status" value="1"/>
</dbReference>
<dbReference type="InterPro" id="IPR041602">
    <property type="entry name" value="Quercetinase_C"/>
</dbReference>
<comment type="caution">
    <text evidence="2">The sequence shown here is derived from an EMBL/GenBank/DDBJ whole genome shotgun (WGS) entry which is preliminary data.</text>
</comment>
<dbReference type="AlphaFoldDB" id="A0A1S9PAP7"/>
<proteinExistence type="predicted"/>
<evidence type="ECO:0000313" key="2">
    <source>
        <dbReference type="EMBL" id="OOQ58001.1"/>
    </source>
</evidence>
<evidence type="ECO:0000259" key="1">
    <source>
        <dbReference type="Pfam" id="PF17954"/>
    </source>
</evidence>
<accession>A0A1S9PAP7</accession>
<evidence type="ECO:0000313" key="3">
    <source>
        <dbReference type="Proteomes" id="UP000189739"/>
    </source>
</evidence>
<dbReference type="Proteomes" id="UP000189739">
    <property type="component" value="Unassembled WGS sequence"/>
</dbReference>
<reference evidence="2 3" key="1">
    <citation type="submission" date="2016-07" db="EMBL/GenBank/DDBJ databases">
        <title>Genomic analysis of zinc-resistant bacterium Mucilaginibacter pedocola TBZ30.</title>
        <authorList>
            <person name="Huang J."/>
            <person name="Tang J."/>
        </authorList>
    </citation>
    <scope>NUCLEOTIDE SEQUENCE [LARGE SCALE GENOMIC DNA]</scope>
    <source>
        <strain evidence="2 3">TBZ30</strain>
    </source>
</reference>
<organism evidence="2 3">
    <name type="scientific">Mucilaginibacter pedocola</name>
    <dbReference type="NCBI Taxonomy" id="1792845"/>
    <lineage>
        <taxon>Bacteria</taxon>
        <taxon>Pseudomonadati</taxon>
        <taxon>Bacteroidota</taxon>
        <taxon>Sphingobacteriia</taxon>
        <taxon>Sphingobacteriales</taxon>
        <taxon>Sphingobacteriaceae</taxon>
        <taxon>Mucilaginibacter</taxon>
    </lineage>
</organism>
<name>A0A1S9PAP7_9SPHI</name>
<keyword evidence="3" id="KW-1185">Reference proteome</keyword>
<feature type="domain" description="Quercetin 2,3-dioxygenase C-terminal cupin" evidence="1">
    <location>
        <begin position="164"/>
        <end position="229"/>
    </location>
</feature>
<gene>
    <name evidence="2" type="ORF">BC343_10070</name>
</gene>
<dbReference type="InterPro" id="IPR014710">
    <property type="entry name" value="RmlC-like_jellyroll"/>
</dbReference>
<dbReference type="OrthoDB" id="321327at2"/>
<dbReference type="Gene3D" id="2.60.120.10">
    <property type="entry name" value="Jelly Rolls"/>
    <property type="match status" value="1"/>
</dbReference>
<dbReference type="EMBL" id="MBTF01000034">
    <property type="protein sequence ID" value="OOQ58001.1"/>
    <property type="molecule type" value="Genomic_DNA"/>
</dbReference>
<dbReference type="RefSeq" id="WP_078349727.1">
    <property type="nucleotide sequence ID" value="NZ_MBTF01000034.1"/>
</dbReference>